<dbReference type="EMBL" id="JAULSU010000004">
    <property type="protein sequence ID" value="KAK0621048.1"/>
    <property type="molecule type" value="Genomic_DNA"/>
</dbReference>
<organism evidence="1 2">
    <name type="scientific">Immersiella caudata</name>
    <dbReference type="NCBI Taxonomy" id="314043"/>
    <lineage>
        <taxon>Eukaryota</taxon>
        <taxon>Fungi</taxon>
        <taxon>Dikarya</taxon>
        <taxon>Ascomycota</taxon>
        <taxon>Pezizomycotina</taxon>
        <taxon>Sordariomycetes</taxon>
        <taxon>Sordariomycetidae</taxon>
        <taxon>Sordariales</taxon>
        <taxon>Lasiosphaeriaceae</taxon>
        <taxon>Immersiella</taxon>
    </lineage>
</organism>
<protein>
    <recommendedName>
        <fullName evidence="3">Fucose-specific lectin</fullName>
    </recommendedName>
</protein>
<name>A0AA39WSZ7_9PEZI</name>
<dbReference type="AlphaFoldDB" id="A0AA39WSZ7"/>
<sequence>MAAPEETVLQAERDAGSSDAYARNLEGRFNRMPIVLSRAPDHTDVLHIGLNSKLYVKSRNGNAFASFGKWDNISGTQVSYITGVCSDSNRADVFATNAENNLLLQKTYMSGGWKDFQVVTVNGDKQLVNGEVSAATAGPDTLYLFYRNMTNWIVGIWWNRLQNCWTNIELNQDWAFHSFGTPRVVAFNFESKFRLDVFARDMSNQVVHKTLSFTDPTNPVGSGTWIPAGAGWEVLSGGPVIDDVSAVQTFDARGRWHIHLFSRNASNRIVRRSLHQGDKTWMPTDNWDVSWACGGSPVQVVADATKITAATTGDWSVVNVAEFDMTGDLMADWIRVNVGAPEGLQTLSTAVLHPRGGPRGWLQQGNSEPLEVFLKGADGTLHEIFVRQENLVLLKKTN</sequence>
<dbReference type="Proteomes" id="UP001175000">
    <property type="component" value="Unassembled WGS sequence"/>
</dbReference>
<proteinExistence type="predicted"/>
<keyword evidence="2" id="KW-1185">Reference proteome</keyword>
<evidence type="ECO:0000313" key="1">
    <source>
        <dbReference type="EMBL" id="KAK0621048.1"/>
    </source>
</evidence>
<evidence type="ECO:0008006" key="3">
    <source>
        <dbReference type="Google" id="ProtNLM"/>
    </source>
</evidence>
<comment type="caution">
    <text evidence="1">The sequence shown here is derived from an EMBL/GenBank/DDBJ whole genome shotgun (WGS) entry which is preliminary data.</text>
</comment>
<dbReference type="Gene3D" id="2.120.10.70">
    <property type="entry name" value="Fucose-specific lectin"/>
    <property type="match status" value="1"/>
</dbReference>
<gene>
    <name evidence="1" type="ORF">B0T14DRAFT_522618</name>
</gene>
<accession>A0AA39WSZ7</accession>
<evidence type="ECO:0000313" key="2">
    <source>
        <dbReference type="Proteomes" id="UP001175000"/>
    </source>
</evidence>
<dbReference type="SUPFAM" id="SSF89372">
    <property type="entry name" value="Fucose-specific lectin"/>
    <property type="match status" value="1"/>
</dbReference>
<reference evidence="1" key="1">
    <citation type="submission" date="2023-06" db="EMBL/GenBank/DDBJ databases">
        <title>Genome-scale phylogeny and comparative genomics of the fungal order Sordariales.</title>
        <authorList>
            <consortium name="Lawrence Berkeley National Laboratory"/>
            <person name="Hensen N."/>
            <person name="Bonometti L."/>
            <person name="Westerberg I."/>
            <person name="Brannstrom I.O."/>
            <person name="Guillou S."/>
            <person name="Cros-Aarteil S."/>
            <person name="Calhoun S."/>
            <person name="Haridas S."/>
            <person name="Kuo A."/>
            <person name="Mondo S."/>
            <person name="Pangilinan J."/>
            <person name="Riley R."/>
            <person name="Labutti K."/>
            <person name="Andreopoulos B."/>
            <person name="Lipzen A."/>
            <person name="Chen C."/>
            <person name="Yanf M."/>
            <person name="Daum C."/>
            <person name="Ng V."/>
            <person name="Clum A."/>
            <person name="Steindorff A."/>
            <person name="Ohm R."/>
            <person name="Martin F."/>
            <person name="Silar P."/>
            <person name="Natvig D."/>
            <person name="Lalanne C."/>
            <person name="Gautier V."/>
            <person name="Ament-Velasquez S.L."/>
            <person name="Kruys A."/>
            <person name="Hutchinson M.I."/>
            <person name="Powell A.J."/>
            <person name="Barry K."/>
            <person name="Miller A.N."/>
            <person name="Grigoriev I.V."/>
            <person name="Debuchy R."/>
            <person name="Gladieux P."/>
            <person name="Thoren M.H."/>
            <person name="Johannesson H."/>
        </authorList>
    </citation>
    <scope>NUCLEOTIDE SEQUENCE</scope>
    <source>
        <strain evidence="1">CBS 606.72</strain>
    </source>
</reference>